<keyword evidence="1" id="KW-1133">Transmembrane helix</keyword>
<dbReference type="SUPFAM" id="SSF51735">
    <property type="entry name" value="NAD(P)-binding Rossmann-fold domains"/>
    <property type="match status" value="1"/>
</dbReference>
<name>A0A9W9WBX8_9EURO</name>
<dbReference type="AlphaFoldDB" id="A0A9W9WBX8"/>
<feature type="transmembrane region" description="Helical" evidence="1">
    <location>
        <begin position="25"/>
        <end position="44"/>
    </location>
</feature>
<reference evidence="3" key="2">
    <citation type="journal article" date="2023" name="IMA Fungus">
        <title>Comparative genomic study of the Penicillium genus elucidates a diverse pangenome and 15 lateral gene transfer events.</title>
        <authorList>
            <person name="Petersen C."/>
            <person name="Sorensen T."/>
            <person name="Nielsen M.R."/>
            <person name="Sondergaard T.E."/>
            <person name="Sorensen J.L."/>
            <person name="Fitzpatrick D.A."/>
            <person name="Frisvad J.C."/>
            <person name="Nielsen K.L."/>
        </authorList>
    </citation>
    <scope>NUCLEOTIDE SEQUENCE</scope>
    <source>
        <strain evidence="3">IBT 29677</strain>
    </source>
</reference>
<dbReference type="GO" id="GO:0009225">
    <property type="term" value="P:nucleotide-sugar metabolic process"/>
    <property type="evidence" value="ECO:0007669"/>
    <property type="project" value="UniProtKB-ARBA"/>
</dbReference>
<comment type="caution">
    <text evidence="3">The sequence shown here is derived from an EMBL/GenBank/DDBJ whole genome shotgun (WGS) entry which is preliminary data.</text>
</comment>
<dbReference type="EMBL" id="JAPZBU010000003">
    <property type="protein sequence ID" value="KAJ5414666.1"/>
    <property type="molecule type" value="Genomic_DNA"/>
</dbReference>
<proteinExistence type="predicted"/>
<keyword evidence="1" id="KW-0472">Membrane</keyword>
<keyword evidence="1" id="KW-0812">Transmembrane</keyword>
<dbReference type="InterPro" id="IPR036291">
    <property type="entry name" value="NAD(P)-bd_dom_sf"/>
</dbReference>
<dbReference type="Proteomes" id="UP001147747">
    <property type="component" value="Unassembled WGS sequence"/>
</dbReference>
<dbReference type="GeneID" id="81364910"/>
<evidence type="ECO:0000313" key="4">
    <source>
        <dbReference type="Proteomes" id="UP001147747"/>
    </source>
</evidence>
<evidence type="ECO:0000313" key="3">
    <source>
        <dbReference type="EMBL" id="KAJ5414666.1"/>
    </source>
</evidence>
<dbReference type="InterPro" id="IPR016040">
    <property type="entry name" value="NAD(P)-bd_dom"/>
</dbReference>
<organism evidence="3 4">
    <name type="scientific">Penicillium cosmopolitanum</name>
    <dbReference type="NCBI Taxonomy" id="1131564"/>
    <lineage>
        <taxon>Eukaryota</taxon>
        <taxon>Fungi</taxon>
        <taxon>Dikarya</taxon>
        <taxon>Ascomycota</taxon>
        <taxon>Pezizomycotina</taxon>
        <taxon>Eurotiomycetes</taxon>
        <taxon>Eurotiomycetidae</taxon>
        <taxon>Eurotiales</taxon>
        <taxon>Aspergillaceae</taxon>
        <taxon>Penicillium</taxon>
    </lineage>
</organism>
<feature type="domain" description="NAD(P)-binding" evidence="2">
    <location>
        <begin position="31"/>
        <end position="324"/>
    </location>
</feature>
<dbReference type="FunFam" id="3.40.50.720:FF:000304">
    <property type="entry name" value="UDP-glucose 4,6-dehydratase"/>
    <property type="match status" value="1"/>
</dbReference>
<evidence type="ECO:0000259" key="2">
    <source>
        <dbReference type="Pfam" id="PF16363"/>
    </source>
</evidence>
<protein>
    <recommendedName>
        <fullName evidence="2">NAD(P)-binding domain-containing protein</fullName>
    </recommendedName>
</protein>
<dbReference type="Pfam" id="PF16363">
    <property type="entry name" value="GDP_Man_Dehyd"/>
    <property type="match status" value="1"/>
</dbReference>
<evidence type="ECO:0000256" key="1">
    <source>
        <dbReference type="SAM" id="Phobius"/>
    </source>
</evidence>
<reference evidence="3" key="1">
    <citation type="submission" date="2022-12" db="EMBL/GenBank/DDBJ databases">
        <authorList>
            <person name="Petersen C."/>
        </authorList>
    </citation>
    <scope>NUCLEOTIDE SEQUENCE</scope>
    <source>
        <strain evidence="3">IBT 29677</strain>
    </source>
</reference>
<dbReference type="OrthoDB" id="331544at2759"/>
<dbReference type="PANTHER" id="PTHR43000">
    <property type="entry name" value="DTDP-D-GLUCOSE 4,6-DEHYDRATASE-RELATED"/>
    <property type="match status" value="1"/>
</dbReference>
<keyword evidence="4" id="KW-1185">Reference proteome</keyword>
<dbReference type="RefSeq" id="XP_056494512.1">
    <property type="nucleotide sequence ID" value="XM_056625930.1"/>
</dbReference>
<accession>A0A9W9WBX8</accession>
<dbReference type="Gene3D" id="3.90.25.10">
    <property type="entry name" value="UDP-galactose 4-epimerase, domain 1"/>
    <property type="match status" value="1"/>
</dbReference>
<dbReference type="Gene3D" id="3.40.50.720">
    <property type="entry name" value="NAD(P)-binding Rossmann-like Domain"/>
    <property type="match status" value="1"/>
</dbReference>
<gene>
    <name evidence="3" type="ORF">N7509_001293</name>
</gene>
<sequence length="327" mass="37037">MPQSAENGHTSDQDHGIYNANNVKAAIKTILVTGGAGFIGGWFIRHMLKTYRNAYEIICLDNLEYCSSLKNFSAIEHLPNFHFIKGDICDRQHVESVLNDYHVDAIIHLAAESRVDHSFNDPLAFTAINILGTHCLLETCRKYGSIQRFVYVSTDEVYGPNDTTLFPFMEEHPLKPTNPYAATKAAAEMIIHSYRKSFQMPIIVTRCNNVFGPYQYPEKLIPKFIILQEKGSKMPIQGDGRNARAFIFAPDVAEALDTIFHKGSDDETYNISSSTHLQVMQVAEKIYRHFASQNTTDQLSSWVEHLEDRPYNDSMYWADGSKLEALG</sequence>